<dbReference type="SUPFAM" id="SSF57667">
    <property type="entry name" value="beta-beta-alpha zinc fingers"/>
    <property type="match status" value="3"/>
</dbReference>
<evidence type="ECO:0000256" key="2">
    <source>
        <dbReference type="ARBA" id="ARBA00022723"/>
    </source>
</evidence>
<keyword evidence="3" id="KW-0677">Repeat</keyword>
<feature type="domain" description="KRAB" evidence="9">
    <location>
        <begin position="1"/>
        <end position="68"/>
    </location>
</feature>
<evidence type="ECO:0000313" key="10">
    <source>
        <dbReference type="EMBL" id="KFO37517.1"/>
    </source>
</evidence>
<dbReference type="FunFam" id="3.30.160.60:FF:000852">
    <property type="entry name" value="zinc finger protein 629 isoform X2"/>
    <property type="match status" value="1"/>
</dbReference>
<dbReference type="InterPro" id="IPR050758">
    <property type="entry name" value="Znf_C2H2-type"/>
</dbReference>
<keyword evidence="4 7" id="KW-0863">Zinc-finger</keyword>
<comment type="subcellular location">
    <subcellularLocation>
        <location evidence="1">Nucleus</location>
    </subcellularLocation>
</comment>
<evidence type="ECO:0000259" key="9">
    <source>
        <dbReference type="PROSITE" id="PS50805"/>
    </source>
</evidence>
<dbReference type="Gene3D" id="6.10.140.140">
    <property type="match status" value="1"/>
</dbReference>
<dbReference type="Pfam" id="PF00096">
    <property type="entry name" value="zf-C2H2"/>
    <property type="match status" value="3"/>
</dbReference>
<evidence type="ECO:0000256" key="3">
    <source>
        <dbReference type="ARBA" id="ARBA00022737"/>
    </source>
</evidence>
<feature type="domain" description="C2H2-type" evidence="8">
    <location>
        <begin position="205"/>
        <end position="232"/>
    </location>
</feature>
<dbReference type="InterPro" id="IPR001909">
    <property type="entry name" value="KRAB"/>
</dbReference>
<keyword evidence="5" id="KW-0862">Zinc</keyword>
<dbReference type="Gene3D" id="3.30.160.60">
    <property type="entry name" value="Classic Zinc Finger"/>
    <property type="match status" value="4"/>
</dbReference>
<reference evidence="10 11" key="1">
    <citation type="submission" date="2013-11" db="EMBL/GenBank/DDBJ databases">
        <title>The Damaraland mole rat (Fukomys damarensis) genome and evolution of African mole rats.</title>
        <authorList>
            <person name="Gladyshev V.N."/>
            <person name="Fang X."/>
        </authorList>
    </citation>
    <scope>NUCLEOTIDE SEQUENCE [LARGE SCALE GENOMIC DNA]</scope>
    <source>
        <tissue evidence="10">Liver</tissue>
    </source>
</reference>
<dbReference type="PROSITE" id="PS00028">
    <property type="entry name" value="ZINC_FINGER_C2H2_1"/>
    <property type="match status" value="3"/>
</dbReference>
<dbReference type="SMART" id="SM00355">
    <property type="entry name" value="ZnF_C2H2"/>
    <property type="match status" value="4"/>
</dbReference>
<accession>A0A091E2D6</accession>
<dbReference type="CDD" id="cd07765">
    <property type="entry name" value="KRAB_A-box"/>
    <property type="match status" value="1"/>
</dbReference>
<feature type="domain" description="C2H2-type" evidence="8">
    <location>
        <begin position="261"/>
        <end position="288"/>
    </location>
</feature>
<dbReference type="PANTHER" id="PTHR23234">
    <property type="entry name" value="ZNF44 PROTEIN"/>
    <property type="match status" value="1"/>
</dbReference>
<proteinExistence type="predicted"/>
<dbReference type="Proteomes" id="UP000028990">
    <property type="component" value="Unassembled WGS sequence"/>
</dbReference>
<keyword evidence="11" id="KW-1185">Reference proteome</keyword>
<organism evidence="10 11">
    <name type="scientific">Fukomys damarensis</name>
    <name type="common">Damaraland mole rat</name>
    <name type="synonym">Cryptomys damarensis</name>
    <dbReference type="NCBI Taxonomy" id="885580"/>
    <lineage>
        <taxon>Eukaryota</taxon>
        <taxon>Metazoa</taxon>
        <taxon>Chordata</taxon>
        <taxon>Craniata</taxon>
        <taxon>Vertebrata</taxon>
        <taxon>Euteleostomi</taxon>
        <taxon>Mammalia</taxon>
        <taxon>Eutheria</taxon>
        <taxon>Euarchontoglires</taxon>
        <taxon>Glires</taxon>
        <taxon>Rodentia</taxon>
        <taxon>Hystricomorpha</taxon>
        <taxon>Bathyergidae</taxon>
        <taxon>Fukomys</taxon>
    </lineage>
</organism>
<sequence>MEEWALLYPSQKKLYRDVMGETFRNIAAIGRMWNNQEVEEDYRNYWRNLRNEEVEKCYQYKAWNQYEETFLCTPVANVHGKQAASTPPESLACSEALIGQWSQNVPTTALTVLKPYKYSRSEENFCKCVQHGRNCSDFQSFQNDRRTKAGEKTCECDQCRKIYYGLSERTHHREKAFVCKKNSKASGTHSDVEIHEKNHSAQKSYVCEQCGKAFSTYKYVKIHKRFHTGDKPYVCKQCGKAFSTSSNCRAHERVHTGDKPYVCKKCGKAFRTNSYCRIHERIHTGEKPYACKQCAKAFSTLRVC</sequence>
<keyword evidence="6" id="KW-0539">Nucleus</keyword>
<dbReference type="InterPro" id="IPR036051">
    <property type="entry name" value="KRAB_dom_sf"/>
</dbReference>
<dbReference type="PROSITE" id="PS50157">
    <property type="entry name" value="ZINC_FINGER_C2H2_2"/>
    <property type="match status" value="3"/>
</dbReference>
<dbReference type="GO" id="GO:0006355">
    <property type="term" value="P:regulation of DNA-templated transcription"/>
    <property type="evidence" value="ECO:0007669"/>
    <property type="project" value="InterPro"/>
</dbReference>
<evidence type="ECO:0000259" key="8">
    <source>
        <dbReference type="PROSITE" id="PS50157"/>
    </source>
</evidence>
<feature type="domain" description="C2H2-type" evidence="8">
    <location>
        <begin position="233"/>
        <end position="260"/>
    </location>
</feature>
<dbReference type="FunFam" id="3.30.160.60:FF:000184">
    <property type="entry name" value="Zinc finger protein 333"/>
    <property type="match status" value="1"/>
</dbReference>
<dbReference type="PROSITE" id="PS50805">
    <property type="entry name" value="KRAB"/>
    <property type="match status" value="1"/>
</dbReference>
<dbReference type="GO" id="GO:0008270">
    <property type="term" value="F:zinc ion binding"/>
    <property type="evidence" value="ECO:0007669"/>
    <property type="project" value="UniProtKB-KW"/>
</dbReference>
<gene>
    <name evidence="10" type="ORF">H920_01081</name>
</gene>
<dbReference type="GO" id="GO:0005634">
    <property type="term" value="C:nucleus"/>
    <property type="evidence" value="ECO:0007669"/>
    <property type="project" value="UniProtKB-SubCell"/>
</dbReference>
<dbReference type="FunFam" id="3.30.160.60:FF:000446">
    <property type="entry name" value="Zinc finger protein"/>
    <property type="match status" value="1"/>
</dbReference>
<dbReference type="InterPro" id="IPR036236">
    <property type="entry name" value="Znf_C2H2_sf"/>
</dbReference>
<dbReference type="FunFam" id="3.30.160.60:FF:000478">
    <property type="entry name" value="Zinc finger protein 133"/>
    <property type="match status" value="1"/>
</dbReference>
<evidence type="ECO:0000313" key="11">
    <source>
        <dbReference type="Proteomes" id="UP000028990"/>
    </source>
</evidence>
<evidence type="ECO:0000256" key="7">
    <source>
        <dbReference type="PROSITE-ProRule" id="PRU00042"/>
    </source>
</evidence>
<evidence type="ECO:0000256" key="6">
    <source>
        <dbReference type="ARBA" id="ARBA00023242"/>
    </source>
</evidence>
<dbReference type="SUPFAM" id="SSF109640">
    <property type="entry name" value="KRAB domain (Kruppel-associated box)"/>
    <property type="match status" value="1"/>
</dbReference>
<dbReference type="PANTHER" id="PTHR23234:SF10">
    <property type="entry name" value="RIKEN CDNA 6720489N17 GENE-RELATED"/>
    <property type="match status" value="1"/>
</dbReference>
<dbReference type="InterPro" id="IPR013087">
    <property type="entry name" value="Znf_C2H2_type"/>
</dbReference>
<name>A0A091E2D6_FUKDA</name>
<dbReference type="EMBL" id="KN120813">
    <property type="protein sequence ID" value="KFO37517.1"/>
    <property type="molecule type" value="Genomic_DNA"/>
</dbReference>
<keyword evidence="2" id="KW-0479">Metal-binding</keyword>
<dbReference type="OrthoDB" id="9631529at2759"/>
<evidence type="ECO:0000256" key="4">
    <source>
        <dbReference type="ARBA" id="ARBA00022771"/>
    </source>
</evidence>
<evidence type="ECO:0000256" key="1">
    <source>
        <dbReference type="ARBA" id="ARBA00004123"/>
    </source>
</evidence>
<protein>
    <submittedName>
        <fullName evidence="10">Zinc finger protein 791</fullName>
    </submittedName>
</protein>
<dbReference type="Pfam" id="PF01352">
    <property type="entry name" value="KRAB"/>
    <property type="match status" value="1"/>
</dbReference>
<dbReference type="AlphaFoldDB" id="A0A091E2D6"/>
<dbReference type="eggNOG" id="KOG1721">
    <property type="taxonomic scope" value="Eukaryota"/>
</dbReference>
<evidence type="ECO:0000256" key="5">
    <source>
        <dbReference type="ARBA" id="ARBA00022833"/>
    </source>
</evidence>